<dbReference type="EMBL" id="JAOBTT010000002">
    <property type="protein sequence ID" value="MDZ7280239.1"/>
    <property type="molecule type" value="Genomic_DNA"/>
</dbReference>
<dbReference type="Proteomes" id="UP001288620">
    <property type="component" value="Unassembled WGS sequence"/>
</dbReference>
<dbReference type="InterPro" id="IPR046335">
    <property type="entry name" value="LacI/GalR-like_sensor"/>
</dbReference>
<comment type="caution">
    <text evidence="5">The sequence shown here is derived from an EMBL/GenBank/DDBJ whole genome shotgun (WGS) entry which is preliminary data.</text>
</comment>
<dbReference type="RefSeq" id="WP_322544128.1">
    <property type="nucleotide sequence ID" value="NZ_JAOBTT010000002.1"/>
</dbReference>
<evidence type="ECO:0000256" key="1">
    <source>
        <dbReference type="ARBA" id="ARBA00023015"/>
    </source>
</evidence>
<dbReference type="CDD" id="cd01392">
    <property type="entry name" value="HTH_LacI"/>
    <property type="match status" value="1"/>
</dbReference>
<evidence type="ECO:0000256" key="3">
    <source>
        <dbReference type="ARBA" id="ARBA00023163"/>
    </source>
</evidence>
<dbReference type="InterPro" id="IPR028082">
    <property type="entry name" value="Peripla_BP_I"/>
</dbReference>
<protein>
    <submittedName>
        <fullName evidence="5">LacI family DNA-binding transcriptional regulator</fullName>
    </submittedName>
</protein>
<accession>A0ABU5LJX8</accession>
<keyword evidence="6" id="KW-1185">Reference proteome</keyword>
<dbReference type="PANTHER" id="PTHR30146:SF67">
    <property type="entry name" value="HTH-TYPE TRANSCRIPTIONAL REGULATOR ASCG"/>
    <property type="match status" value="1"/>
</dbReference>
<dbReference type="SUPFAM" id="SSF47413">
    <property type="entry name" value="lambda repressor-like DNA-binding domains"/>
    <property type="match status" value="1"/>
</dbReference>
<dbReference type="Gene3D" id="1.10.260.40">
    <property type="entry name" value="lambda repressor-like DNA-binding domains"/>
    <property type="match status" value="1"/>
</dbReference>
<proteinExistence type="predicted"/>
<dbReference type="PROSITE" id="PS50932">
    <property type="entry name" value="HTH_LACI_2"/>
    <property type="match status" value="1"/>
</dbReference>
<dbReference type="Pfam" id="PF00356">
    <property type="entry name" value="LacI"/>
    <property type="match status" value="1"/>
</dbReference>
<dbReference type="CDD" id="cd06270">
    <property type="entry name" value="PBP1_GalS-like"/>
    <property type="match status" value="1"/>
</dbReference>
<dbReference type="InterPro" id="IPR000843">
    <property type="entry name" value="HTH_LacI"/>
</dbReference>
<dbReference type="InterPro" id="IPR010982">
    <property type="entry name" value="Lambda_DNA-bd_dom_sf"/>
</dbReference>
<evidence type="ECO:0000256" key="2">
    <source>
        <dbReference type="ARBA" id="ARBA00023125"/>
    </source>
</evidence>
<gene>
    <name evidence="5" type="ORF">N4G40_18455</name>
</gene>
<dbReference type="PRINTS" id="PR00036">
    <property type="entry name" value="HTHLACI"/>
</dbReference>
<dbReference type="SUPFAM" id="SSF53822">
    <property type="entry name" value="Periplasmic binding protein-like I"/>
    <property type="match status" value="1"/>
</dbReference>
<evidence type="ECO:0000313" key="5">
    <source>
        <dbReference type="EMBL" id="MDZ7280239.1"/>
    </source>
</evidence>
<evidence type="ECO:0000259" key="4">
    <source>
        <dbReference type="PROSITE" id="PS50932"/>
    </source>
</evidence>
<keyword evidence="1" id="KW-0805">Transcription regulation</keyword>
<organism evidence="5 6">
    <name type="scientific">Pantoea eucrina</name>
    <dbReference type="NCBI Taxonomy" id="472693"/>
    <lineage>
        <taxon>Bacteria</taxon>
        <taxon>Pseudomonadati</taxon>
        <taxon>Pseudomonadota</taxon>
        <taxon>Gammaproteobacteria</taxon>
        <taxon>Enterobacterales</taxon>
        <taxon>Erwiniaceae</taxon>
        <taxon>Pantoea</taxon>
    </lineage>
</organism>
<keyword evidence="2 5" id="KW-0238">DNA-binding</keyword>
<reference evidence="6" key="1">
    <citation type="submission" date="2023-07" db="EMBL/GenBank/DDBJ databases">
        <title>Structural and functional analysis of rice phyllospheric bacteria for their antimicrobial properties and defense elicitation against blast disease.</title>
        <authorList>
            <person name="Sahu K.P."/>
            <person name="Asharani P."/>
            <person name="Kumar M."/>
            <person name="Reddy B."/>
            <person name="Kumar A."/>
        </authorList>
    </citation>
    <scope>NUCLEOTIDE SEQUENCE [LARGE SCALE GENOMIC DNA]</scope>
    <source>
        <strain evidence="6">OsEp_Plm_30P10</strain>
    </source>
</reference>
<feature type="domain" description="HTH lacI-type" evidence="4">
    <location>
        <begin position="2"/>
        <end position="56"/>
    </location>
</feature>
<dbReference type="PROSITE" id="PS00356">
    <property type="entry name" value="HTH_LACI_1"/>
    <property type="match status" value="1"/>
</dbReference>
<dbReference type="SMART" id="SM00354">
    <property type="entry name" value="HTH_LACI"/>
    <property type="match status" value="1"/>
</dbReference>
<evidence type="ECO:0000313" key="6">
    <source>
        <dbReference type="Proteomes" id="UP001288620"/>
    </source>
</evidence>
<name>A0ABU5LJX8_9GAMM</name>
<sequence>MTTISEVAKTAGVSKATVSRVLSGNGYVSQAKREQVFQAIAATGFRPNLLARNLAAKSSHTIGLVMTNTLYAGSYFTELMQHSARMLEQQGRQLLLVDGKHSAEEERAAIQFLLDLRCDGIIIYPRFLSIEEMDALVAQYKHPIMVINRQLRQHDSYCIYVDQQLTSAHAVEQLTALGHRDIAFVTGSLDSPTGQARLAGYKTALTRQGITVQDALIVEGKWQAQQGVMAVETLLARGVTFSAVVASNDEMAIGVLQALAAHQIAVPQQVAVLGFDDIPLAPYTIPALASVKMPVTDMIKETLERLTFMLDGGELRQRKNFCGELQVRASIGPGPYAAHAP</sequence>
<dbReference type="PANTHER" id="PTHR30146">
    <property type="entry name" value="LACI-RELATED TRANSCRIPTIONAL REPRESSOR"/>
    <property type="match status" value="1"/>
</dbReference>
<dbReference type="Pfam" id="PF13377">
    <property type="entry name" value="Peripla_BP_3"/>
    <property type="match status" value="1"/>
</dbReference>
<dbReference type="Gene3D" id="3.40.50.2300">
    <property type="match status" value="2"/>
</dbReference>
<keyword evidence="3" id="KW-0804">Transcription</keyword>
<dbReference type="GO" id="GO:0003677">
    <property type="term" value="F:DNA binding"/>
    <property type="evidence" value="ECO:0007669"/>
    <property type="project" value="UniProtKB-KW"/>
</dbReference>